<evidence type="ECO:0000313" key="1">
    <source>
        <dbReference type="EMBL" id="MYL68603.1"/>
    </source>
</evidence>
<protein>
    <submittedName>
        <fullName evidence="1">Uncharacterized protein</fullName>
    </submittedName>
</protein>
<gene>
    <name evidence="1" type="ORF">GLW30_12780</name>
</gene>
<evidence type="ECO:0000313" key="2">
    <source>
        <dbReference type="Proteomes" id="UP000452321"/>
    </source>
</evidence>
<organism evidence="1 2">
    <name type="scientific">Halorubrum distributum</name>
    <dbReference type="NCBI Taxonomy" id="29283"/>
    <lineage>
        <taxon>Archaea</taxon>
        <taxon>Methanobacteriati</taxon>
        <taxon>Methanobacteriota</taxon>
        <taxon>Stenosarchaea group</taxon>
        <taxon>Halobacteria</taxon>
        <taxon>Halobacteriales</taxon>
        <taxon>Haloferacaceae</taxon>
        <taxon>Halorubrum</taxon>
        <taxon>Halorubrum distributum group</taxon>
    </lineage>
</organism>
<sequence length="208" mass="23170">MESQLEKFFTKEGSIGLILAIGPDGARFKEIKPQVAVSHDTVSNRIDEARNIDLVNTEPTSDVGTTFRNTLSEAGLVCYSGMVELGLDKAHAEYVDAIKKYNNLSEEYTDKAGDKRQWFNWFVESDALANSLLDNAENSTFQRYAPGMILPEPLQDALSRGSIEPLLTSESDDIDILLWKFMYYPPKPDQEDIEEFDSENSGGSADGI</sequence>
<proteinExistence type="predicted"/>
<comment type="caution">
    <text evidence="1">The sequence shown here is derived from an EMBL/GenBank/DDBJ whole genome shotgun (WGS) entry which is preliminary data.</text>
</comment>
<dbReference type="Proteomes" id="UP000452321">
    <property type="component" value="Unassembled WGS sequence"/>
</dbReference>
<reference evidence="1 2" key="1">
    <citation type="submission" date="2019-11" db="EMBL/GenBank/DDBJ databases">
        <title>Genome sequences of 17 halophilic strains isolated from different environments.</title>
        <authorList>
            <person name="Furrow R.E."/>
        </authorList>
    </citation>
    <scope>NUCLEOTIDE SEQUENCE [LARGE SCALE GENOMIC DNA]</scope>
    <source>
        <strain evidence="1 2">22502_06_Cabo</strain>
    </source>
</reference>
<accession>A0A6B1IIG7</accession>
<name>A0A6B1IIG7_9EURY</name>
<dbReference type="AlphaFoldDB" id="A0A6B1IIG7"/>
<dbReference type="EMBL" id="WMFC01000017">
    <property type="protein sequence ID" value="MYL68603.1"/>
    <property type="molecule type" value="Genomic_DNA"/>
</dbReference>
<dbReference type="RefSeq" id="WP_137705586.1">
    <property type="nucleotide sequence ID" value="NZ_WMFC01000017.1"/>
</dbReference>